<protein>
    <recommendedName>
        <fullName evidence="3 8">6-carboxy-5,6,7,8-tetrahydropterin synthase</fullName>
        <ecNumber evidence="8">4.-.-.-</ecNumber>
    </recommendedName>
</protein>
<feature type="binding site" evidence="10">
    <location>
        <position position="14"/>
    </location>
    <ligand>
        <name>Zn(2+)</name>
        <dbReference type="ChEBI" id="CHEBI:29105"/>
    </ligand>
</feature>
<dbReference type="UniPathway" id="UPA00391"/>
<dbReference type="PIRSF" id="PIRSF006113">
    <property type="entry name" value="PTP_synth"/>
    <property type="match status" value="1"/>
</dbReference>
<dbReference type="EMBL" id="LYDR01000030">
    <property type="protein sequence ID" value="ODA35993.1"/>
    <property type="molecule type" value="Genomic_DNA"/>
</dbReference>
<dbReference type="STRING" id="1841610.A6X21_02360"/>
<evidence type="ECO:0000256" key="5">
    <source>
        <dbReference type="ARBA" id="ARBA00022833"/>
    </source>
</evidence>
<evidence type="ECO:0000256" key="4">
    <source>
        <dbReference type="ARBA" id="ARBA00022723"/>
    </source>
</evidence>
<feature type="active site" description="Charge relay system" evidence="9">
    <location>
        <position position="68"/>
    </location>
</feature>
<evidence type="ECO:0000313" key="12">
    <source>
        <dbReference type="Proteomes" id="UP000094828"/>
    </source>
</evidence>
<dbReference type="InterPro" id="IPR038418">
    <property type="entry name" value="6-PTP_synth/QueD_sf"/>
</dbReference>
<feature type="binding site" evidence="10">
    <location>
        <position position="29"/>
    </location>
    <ligand>
        <name>Zn(2+)</name>
        <dbReference type="ChEBI" id="CHEBI:29105"/>
    </ligand>
</feature>
<sequence>MFEVSSEIQFCYGHRLLNYSGKCRHLHGHNGKAIITLAGESLDERGMLVDFGDLKRTVSQWIDDHLDHRMVLCERDPMVKILRDAGEPLYLISENPTAENIAKLIYEKTVEVGLPVIQVGLWETAKNYAVYRERKV</sequence>
<name>A0A1C3ERX8_9PLAN</name>
<dbReference type="RefSeq" id="WP_068845791.1">
    <property type="nucleotide sequence ID" value="NZ_LYDR01000030.1"/>
</dbReference>
<evidence type="ECO:0000256" key="7">
    <source>
        <dbReference type="ARBA" id="ARBA00048807"/>
    </source>
</evidence>
<keyword evidence="6 8" id="KW-0456">Lyase</keyword>
<comment type="catalytic activity">
    <reaction evidence="7 8">
        <text>7,8-dihydroneopterin 3'-triphosphate + H2O = 6-carboxy-5,6,7,8-tetrahydropterin + triphosphate + acetaldehyde + 2 H(+)</text>
        <dbReference type="Rhea" id="RHEA:27966"/>
        <dbReference type="ChEBI" id="CHEBI:15343"/>
        <dbReference type="ChEBI" id="CHEBI:15377"/>
        <dbReference type="ChEBI" id="CHEBI:15378"/>
        <dbReference type="ChEBI" id="CHEBI:18036"/>
        <dbReference type="ChEBI" id="CHEBI:58462"/>
        <dbReference type="ChEBI" id="CHEBI:61032"/>
        <dbReference type="EC" id="4.1.2.50"/>
    </reaction>
</comment>
<dbReference type="Proteomes" id="UP000094828">
    <property type="component" value="Unassembled WGS sequence"/>
</dbReference>
<evidence type="ECO:0000256" key="3">
    <source>
        <dbReference type="ARBA" id="ARBA00018141"/>
    </source>
</evidence>
<dbReference type="AlphaFoldDB" id="A0A1C3ERX8"/>
<keyword evidence="4 8" id="KW-0479">Metal-binding</keyword>
<accession>A0A1C3ERX8</accession>
<evidence type="ECO:0000256" key="8">
    <source>
        <dbReference type="PIRNR" id="PIRNR006113"/>
    </source>
</evidence>
<dbReference type="GO" id="GO:0008616">
    <property type="term" value="P:tRNA queuosine(34) biosynthetic process"/>
    <property type="evidence" value="ECO:0007669"/>
    <property type="project" value="UniProtKB-KW"/>
</dbReference>
<feature type="active site" description="Charge relay system" evidence="9">
    <location>
        <position position="123"/>
    </location>
</feature>
<gene>
    <name evidence="11" type="ORF">A6X21_02360</name>
</gene>
<evidence type="ECO:0000256" key="10">
    <source>
        <dbReference type="PIRSR" id="PIRSR006113-2"/>
    </source>
</evidence>
<comment type="caution">
    <text evidence="11">The sequence shown here is derived from an EMBL/GenBank/DDBJ whole genome shotgun (WGS) entry which is preliminary data.</text>
</comment>
<organism evidence="11 12">
    <name type="scientific">Planctopirus hydrillae</name>
    <dbReference type="NCBI Taxonomy" id="1841610"/>
    <lineage>
        <taxon>Bacteria</taxon>
        <taxon>Pseudomonadati</taxon>
        <taxon>Planctomycetota</taxon>
        <taxon>Planctomycetia</taxon>
        <taxon>Planctomycetales</taxon>
        <taxon>Planctomycetaceae</taxon>
        <taxon>Planctopirus</taxon>
    </lineage>
</organism>
<dbReference type="PANTHER" id="PTHR12589">
    <property type="entry name" value="PYRUVOYL TETRAHYDROBIOPTERIN SYNTHASE"/>
    <property type="match status" value="1"/>
</dbReference>
<dbReference type="InterPro" id="IPR007115">
    <property type="entry name" value="6-PTP_synth/QueD"/>
</dbReference>
<proteinExistence type="inferred from homology"/>
<keyword evidence="12" id="KW-1185">Reference proteome</keyword>
<dbReference type="PANTHER" id="PTHR12589:SF7">
    <property type="entry name" value="6-PYRUVOYL TETRAHYDROBIOPTERIN SYNTHASE"/>
    <property type="match status" value="1"/>
</dbReference>
<feature type="active site" description="Proton acceptor" evidence="9">
    <location>
        <position position="23"/>
    </location>
</feature>
<keyword evidence="8" id="KW-0671">Queuosine biosynthesis</keyword>
<dbReference type="GO" id="GO:0046872">
    <property type="term" value="F:metal ion binding"/>
    <property type="evidence" value="ECO:0007669"/>
    <property type="project" value="UniProtKB-KW"/>
</dbReference>
<dbReference type="OrthoDB" id="9804698at2"/>
<dbReference type="GO" id="GO:0070497">
    <property type="term" value="F:6-carboxytetrahydropterin synthase activity"/>
    <property type="evidence" value="ECO:0007669"/>
    <property type="project" value="UniProtKB-EC"/>
</dbReference>
<evidence type="ECO:0000256" key="2">
    <source>
        <dbReference type="ARBA" id="ARBA00008900"/>
    </source>
</evidence>
<comment type="cofactor">
    <cofactor evidence="8 10">
        <name>Zn(2+)</name>
        <dbReference type="ChEBI" id="CHEBI:29105"/>
    </cofactor>
    <text evidence="8 10">Binds 1 zinc ion per subunit.</text>
</comment>
<comment type="pathway">
    <text evidence="1 8">Purine metabolism; 7-cyano-7-deazaguanine biosynthesis.</text>
</comment>
<evidence type="ECO:0000256" key="6">
    <source>
        <dbReference type="ARBA" id="ARBA00023239"/>
    </source>
</evidence>
<feature type="binding site" evidence="10">
    <location>
        <position position="27"/>
    </location>
    <ligand>
        <name>Zn(2+)</name>
        <dbReference type="ChEBI" id="CHEBI:29105"/>
    </ligand>
</feature>
<keyword evidence="5 8" id="KW-0862">Zinc</keyword>
<comment type="similarity">
    <text evidence="2 8">Belongs to the PTPS family. QueD subfamily.</text>
</comment>
<reference evidence="11 12" key="1">
    <citation type="submission" date="2016-05" db="EMBL/GenBank/DDBJ databases">
        <title>Genomic and physiological characterization of Planctopirus sp. isolated from fresh water lake.</title>
        <authorList>
            <person name="Subhash Y."/>
            <person name="Ramana C."/>
        </authorList>
    </citation>
    <scope>NUCLEOTIDE SEQUENCE [LARGE SCALE GENOMIC DNA]</scope>
    <source>
        <strain evidence="11 12">JC280</strain>
    </source>
</reference>
<evidence type="ECO:0000256" key="9">
    <source>
        <dbReference type="PIRSR" id="PIRSR006113-1"/>
    </source>
</evidence>
<dbReference type="Pfam" id="PF01242">
    <property type="entry name" value="PTPS"/>
    <property type="match status" value="1"/>
</dbReference>
<dbReference type="Gene3D" id="3.30.479.10">
    <property type="entry name" value="6-pyruvoyl tetrahydropterin synthase/QueD"/>
    <property type="match status" value="1"/>
</dbReference>
<evidence type="ECO:0000313" key="11">
    <source>
        <dbReference type="EMBL" id="ODA35993.1"/>
    </source>
</evidence>
<dbReference type="EC" id="4.-.-.-" evidence="8"/>
<dbReference type="SUPFAM" id="SSF55620">
    <property type="entry name" value="Tetrahydrobiopterin biosynthesis enzymes-like"/>
    <property type="match status" value="1"/>
</dbReference>
<evidence type="ECO:0000256" key="1">
    <source>
        <dbReference type="ARBA" id="ARBA00005061"/>
    </source>
</evidence>